<evidence type="ECO:0000313" key="3">
    <source>
        <dbReference type="Proteomes" id="UP000315343"/>
    </source>
</evidence>
<dbReference type="PROSITE" id="PS51257">
    <property type="entry name" value="PROKAR_LIPOPROTEIN"/>
    <property type="match status" value="1"/>
</dbReference>
<dbReference type="GO" id="GO:0003824">
    <property type="term" value="F:catalytic activity"/>
    <property type="evidence" value="ECO:0007669"/>
    <property type="project" value="InterPro"/>
</dbReference>
<dbReference type="SUPFAM" id="SSF101262">
    <property type="entry name" value="Methenyltetrahydrofolate cyclohydrolase-like"/>
    <property type="match status" value="1"/>
</dbReference>
<evidence type="ECO:0000313" key="2">
    <source>
        <dbReference type="EMBL" id="TWH77723.1"/>
    </source>
</evidence>
<dbReference type="InterPro" id="IPR036178">
    <property type="entry name" value="Formintransfe-cycloase-like_sf"/>
</dbReference>
<dbReference type="InterPro" id="IPR007044">
    <property type="entry name" value="Cyclodeamin/CycHdrlase"/>
</dbReference>
<feature type="domain" description="Cyclodeaminase/cyclohydrolase" evidence="1">
    <location>
        <begin position="13"/>
        <end position="182"/>
    </location>
</feature>
<dbReference type="AlphaFoldDB" id="A0A562J3Q9"/>
<dbReference type="Pfam" id="PF04961">
    <property type="entry name" value="FTCD_C"/>
    <property type="match status" value="1"/>
</dbReference>
<dbReference type="EMBL" id="VLKH01000012">
    <property type="protein sequence ID" value="TWH77723.1"/>
    <property type="molecule type" value="Genomic_DNA"/>
</dbReference>
<sequence length="187" mass="20195">MDYKNVLELILDTDDVTVGGGSASALSGALACGLIGMVCKLSTKKDYGISAESQLQYAKELEELRERLLSGIVDDANAYGVIIDAYKLPKETEEEKEIRKKAIANAGIVGASAPMYNARLCRRVYDIGSELSGKTNPSCNSDLVIGTDLARVGTNGCIMNIEANLPLVKDTEKLDEFNKTIKELKID</sequence>
<name>A0A562J3Q9_9FIRM</name>
<keyword evidence="3" id="KW-1185">Reference proteome</keyword>
<protein>
    <submittedName>
        <fullName evidence="2">Formiminotetrahydrofolate cyclodeaminase</fullName>
    </submittedName>
</protein>
<proteinExistence type="predicted"/>
<evidence type="ECO:0000259" key="1">
    <source>
        <dbReference type="Pfam" id="PF04961"/>
    </source>
</evidence>
<organism evidence="2 3">
    <name type="scientific">Sedimentibacter saalensis</name>
    <dbReference type="NCBI Taxonomy" id="130788"/>
    <lineage>
        <taxon>Bacteria</taxon>
        <taxon>Bacillati</taxon>
        <taxon>Bacillota</taxon>
        <taxon>Tissierellia</taxon>
        <taxon>Sedimentibacter</taxon>
    </lineage>
</organism>
<dbReference type="Gene3D" id="1.20.120.680">
    <property type="entry name" value="Formiminotetrahydrofolate cyclodeaminase monomer, up-and-down helical bundle"/>
    <property type="match status" value="1"/>
</dbReference>
<reference evidence="2 3" key="1">
    <citation type="submission" date="2019-07" db="EMBL/GenBank/DDBJ databases">
        <title>Genomic Encyclopedia of Type Strains, Phase I: the one thousand microbial genomes (KMG-I) project.</title>
        <authorList>
            <person name="Kyrpides N."/>
        </authorList>
    </citation>
    <scope>NUCLEOTIDE SEQUENCE [LARGE SCALE GENOMIC DNA]</scope>
    <source>
        <strain evidence="2 3">DSM 13558</strain>
    </source>
</reference>
<gene>
    <name evidence="2" type="ORF">LY60_03231</name>
</gene>
<comment type="caution">
    <text evidence="2">The sequence shown here is derived from an EMBL/GenBank/DDBJ whole genome shotgun (WGS) entry which is preliminary data.</text>
</comment>
<dbReference type="Proteomes" id="UP000315343">
    <property type="component" value="Unassembled WGS sequence"/>
</dbReference>
<dbReference type="RefSeq" id="WP_246145536.1">
    <property type="nucleotide sequence ID" value="NZ_VLKH01000012.1"/>
</dbReference>
<accession>A0A562J3Q9</accession>